<evidence type="ECO:0000313" key="1">
    <source>
        <dbReference type="EMBL" id="AEF03948.1"/>
    </source>
</evidence>
<dbReference type="Gene3D" id="3.20.20.410">
    <property type="entry name" value="Protein of unknown function UPF0759"/>
    <property type="match status" value="1"/>
</dbReference>
<protein>
    <recommendedName>
        <fullName evidence="3">DUF72 domain-containing protein</fullName>
    </recommendedName>
</protein>
<dbReference type="HOGENOM" id="CLU_046519_2_1_6"/>
<dbReference type="Pfam" id="PF01904">
    <property type="entry name" value="DUF72"/>
    <property type="match status" value="1"/>
</dbReference>
<dbReference type="InterPro" id="IPR002763">
    <property type="entry name" value="DUF72"/>
</dbReference>
<dbReference type="RefSeq" id="WP_013784879.1">
    <property type="nucleotide sequence ID" value="NC_015554.1"/>
</dbReference>
<evidence type="ECO:0008006" key="3">
    <source>
        <dbReference type="Google" id="ProtNLM"/>
    </source>
</evidence>
<keyword evidence="2" id="KW-1185">Reference proteome</keyword>
<dbReference type="PANTHER" id="PTHR30348">
    <property type="entry name" value="UNCHARACTERIZED PROTEIN YECE"/>
    <property type="match status" value="1"/>
</dbReference>
<dbReference type="InterPro" id="IPR036520">
    <property type="entry name" value="UPF0759_sf"/>
</dbReference>
<dbReference type="PANTHER" id="PTHR30348:SF9">
    <property type="entry name" value="UPF0759 PROTEIN YECE"/>
    <property type="match status" value="1"/>
</dbReference>
<name>F5ZDI6_ALTNA</name>
<proteinExistence type="predicted"/>
<dbReference type="KEGG" id="alt:ambt_12140"/>
<reference evidence="1 2" key="1">
    <citation type="journal article" date="2011" name="J. Bacteriol.">
        <title>Complete genome sequence of the polycyclic aromatic hydrocarbon-degrading bacterium Alteromonas sp. strain SN2.</title>
        <authorList>
            <person name="Jin H.M."/>
            <person name="Jeong H."/>
            <person name="Moon E.J."/>
            <person name="Math R.K."/>
            <person name="Lee K."/>
            <person name="Kim H.J."/>
            <person name="Jeon C.O."/>
            <person name="Oh T.K."/>
            <person name="Kim J.F."/>
        </authorList>
    </citation>
    <scope>NUCLEOTIDE SEQUENCE [LARGE SCALE GENOMIC DNA]</scope>
    <source>
        <strain evidence="2">JCM 17741 / KACC 18427 / KCTC 11700BP / SN2</strain>
    </source>
</reference>
<gene>
    <name evidence="1" type="ordered locus">ambt_12140</name>
</gene>
<dbReference type="SUPFAM" id="SSF117396">
    <property type="entry name" value="TM1631-like"/>
    <property type="match status" value="1"/>
</dbReference>
<sequence>MTNTNNPAVTKLSTSSALPKVFIGLPQWQHSHWPKTWFANYPKSDNQLVHYANECNTVEGNTTFYSLPHSDAVARWEQSVGSDFSFTFKFNQQITHVHQLLHCEDEVNEQLQTLAPLKHKLGIMLLQLPASFGPEKLERLAAFLHHLPRHITVAVEVRHLAFFGKGDEEKQLNQLLIEQNVNRIIMDTRALFTGPVSRLDTGANTRASNSALLSEVRHKKPKVPVNVIATANNPVVRFVGNDTDEDNIACLTPWVNKIHQWRLEGKSPYFFCHRPDNKDAPWLAQQFIDLYNQKHGDTAIPNLAIKQQPSQNALF</sequence>
<organism evidence="1 2">
    <name type="scientific">Alteromonas naphthalenivorans</name>
    <dbReference type="NCBI Taxonomy" id="715451"/>
    <lineage>
        <taxon>Bacteria</taxon>
        <taxon>Pseudomonadati</taxon>
        <taxon>Pseudomonadota</taxon>
        <taxon>Gammaproteobacteria</taxon>
        <taxon>Alteromonadales</taxon>
        <taxon>Alteromonadaceae</taxon>
        <taxon>Alteromonas/Salinimonas group</taxon>
        <taxon>Alteromonas</taxon>
    </lineage>
</organism>
<evidence type="ECO:0000313" key="2">
    <source>
        <dbReference type="Proteomes" id="UP000000683"/>
    </source>
</evidence>
<dbReference type="eggNOG" id="COG1801">
    <property type="taxonomic scope" value="Bacteria"/>
</dbReference>
<accession>F5ZDI6</accession>
<dbReference type="Proteomes" id="UP000000683">
    <property type="component" value="Chromosome"/>
</dbReference>
<dbReference type="OrthoDB" id="9780310at2"/>
<dbReference type="AlphaFoldDB" id="F5ZDI6"/>
<dbReference type="EMBL" id="CP002339">
    <property type="protein sequence ID" value="AEF03948.1"/>
    <property type="molecule type" value="Genomic_DNA"/>
</dbReference>